<evidence type="ECO:0000256" key="2">
    <source>
        <dbReference type="SAM" id="Phobius"/>
    </source>
</evidence>
<feature type="region of interest" description="Disordered" evidence="1">
    <location>
        <begin position="429"/>
        <end position="543"/>
    </location>
</feature>
<keyword evidence="2" id="KW-0472">Membrane</keyword>
<feature type="compositionally biased region" description="Acidic residues" evidence="1">
    <location>
        <begin position="160"/>
        <end position="169"/>
    </location>
</feature>
<feature type="compositionally biased region" description="Low complexity" evidence="1">
    <location>
        <begin position="439"/>
        <end position="459"/>
    </location>
</feature>
<evidence type="ECO:0000313" key="3">
    <source>
        <dbReference type="EMBL" id="KAL0061521.1"/>
    </source>
</evidence>
<protein>
    <submittedName>
        <fullName evidence="3">Uncharacterized protein</fullName>
    </submittedName>
</protein>
<accession>A0ABR2ZIL7</accession>
<name>A0ABR2ZIL7_9AGAR</name>
<keyword evidence="4" id="KW-1185">Reference proteome</keyword>
<feature type="region of interest" description="Disordered" evidence="1">
    <location>
        <begin position="116"/>
        <end position="172"/>
    </location>
</feature>
<gene>
    <name evidence="3" type="ORF">AAF712_011664</name>
</gene>
<feature type="compositionally biased region" description="Basic and acidic residues" evidence="1">
    <location>
        <begin position="142"/>
        <end position="155"/>
    </location>
</feature>
<keyword evidence="2" id="KW-1133">Transmembrane helix</keyword>
<evidence type="ECO:0000256" key="1">
    <source>
        <dbReference type="SAM" id="MobiDB-lite"/>
    </source>
</evidence>
<feature type="compositionally biased region" description="Basic and acidic residues" evidence="1">
    <location>
        <begin position="471"/>
        <end position="488"/>
    </location>
</feature>
<feature type="region of interest" description="Disordered" evidence="1">
    <location>
        <begin position="341"/>
        <end position="363"/>
    </location>
</feature>
<organism evidence="3 4">
    <name type="scientific">Marasmius tenuissimus</name>
    <dbReference type="NCBI Taxonomy" id="585030"/>
    <lineage>
        <taxon>Eukaryota</taxon>
        <taxon>Fungi</taxon>
        <taxon>Dikarya</taxon>
        <taxon>Basidiomycota</taxon>
        <taxon>Agaricomycotina</taxon>
        <taxon>Agaricomycetes</taxon>
        <taxon>Agaricomycetidae</taxon>
        <taxon>Agaricales</taxon>
        <taxon>Marasmiineae</taxon>
        <taxon>Marasmiaceae</taxon>
        <taxon>Marasmius</taxon>
    </lineage>
</organism>
<evidence type="ECO:0000313" key="4">
    <source>
        <dbReference type="Proteomes" id="UP001437256"/>
    </source>
</evidence>
<feature type="compositionally biased region" description="Polar residues" evidence="1">
    <location>
        <begin position="534"/>
        <end position="543"/>
    </location>
</feature>
<feature type="compositionally biased region" description="Low complexity" evidence="1">
    <location>
        <begin position="342"/>
        <end position="360"/>
    </location>
</feature>
<sequence>MGALIPSSSSNNDVVRSTAPVTIIGGAVVDLPISSPEVDISHNSLSSANSVVSPTRQLDASDLLGNSEAAITSEDEVEPEFLATCTLPLSFASFNPLSSHRSPVASPALVPYSQTHPAISIEERPRTRRNTPNHLSSTSDSALRRSPLERRREVDAGPVFDEDAPEDEGMSTLPPLYEQVFRSPVDVQPMTSNLRTRNITYDDRDMVTLKYQGFWFHDGTWNASNVGDSGTLSSSNDPLANITFNFPEPAIAFYFFGIQRLRGGLYGICIDCSPNNPRFQTVDGLSTSDDGQNPPTVLFSKRFDTSAQHVIILRNENDTRIVPGGNSQIAIDRFVLEVPDDSAPVTSSSPLPSPTSTSDSGKSGPPIGAIVGAVGGFLLAVILIVVGLHYRHRRKRSLLAFAHEDVSTNPSEASFPDIVPYSVMHPSISKEERPKAGESNSTSQRPSSPTTSSGSASISAYLRFQRRERRRQREVDAAQIPERRREADAGPVPLDDERSTLPPLYEEVFQAYGNCEAGPSSRPPSGEVPHPGSTAATVQGTEK</sequence>
<reference evidence="3 4" key="1">
    <citation type="submission" date="2024-05" db="EMBL/GenBank/DDBJ databases">
        <title>A draft genome resource for the thread blight pathogen Marasmius tenuissimus strain MS-2.</title>
        <authorList>
            <person name="Yulfo-Soto G.E."/>
            <person name="Baruah I.K."/>
            <person name="Amoako-Attah I."/>
            <person name="Bukari Y."/>
            <person name="Meinhardt L.W."/>
            <person name="Bailey B.A."/>
            <person name="Cohen S.P."/>
        </authorList>
    </citation>
    <scope>NUCLEOTIDE SEQUENCE [LARGE SCALE GENOMIC DNA]</scope>
    <source>
        <strain evidence="3 4">MS-2</strain>
    </source>
</reference>
<feature type="transmembrane region" description="Helical" evidence="2">
    <location>
        <begin position="367"/>
        <end position="388"/>
    </location>
</feature>
<feature type="compositionally biased region" description="Polar residues" evidence="1">
    <location>
        <begin position="132"/>
        <end position="141"/>
    </location>
</feature>
<dbReference type="EMBL" id="JBBXMP010000133">
    <property type="protein sequence ID" value="KAL0061521.1"/>
    <property type="molecule type" value="Genomic_DNA"/>
</dbReference>
<keyword evidence="2" id="KW-0812">Transmembrane</keyword>
<dbReference type="CDD" id="cd12087">
    <property type="entry name" value="TM_EGFR-like"/>
    <property type="match status" value="1"/>
</dbReference>
<dbReference type="Proteomes" id="UP001437256">
    <property type="component" value="Unassembled WGS sequence"/>
</dbReference>
<comment type="caution">
    <text evidence="3">The sequence shown here is derived from an EMBL/GenBank/DDBJ whole genome shotgun (WGS) entry which is preliminary data.</text>
</comment>
<proteinExistence type="predicted"/>